<protein>
    <submittedName>
        <fullName evidence="1">Uncharacterized protein</fullName>
    </submittedName>
</protein>
<dbReference type="AlphaFoldDB" id="A0A0A9D062"/>
<evidence type="ECO:0000313" key="1">
    <source>
        <dbReference type="EMBL" id="JAD80078.1"/>
    </source>
</evidence>
<dbReference type="EMBL" id="GBRH01217817">
    <property type="protein sequence ID" value="JAD80078.1"/>
    <property type="molecule type" value="Transcribed_RNA"/>
</dbReference>
<organism evidence="1">
    <name type="scientific">Arundo donax</name>
    <name type="common">Giant reed</name>
    <name type="synonym">Donax arundinaceus</name>
    <dbReference type="NCBI Taxonomy" id="35708"/>
    <lineage>
        <taxon>Eukaryota</taxon>
        <taxon>Viridiplantae</taxon>
        <taxon>Streptophyta</taxon>
        <taxon>Embryophyta</taxon>
        <taxon>Tracheophyta</taxon>
        <taxon>Spermatophyta</taxon>
        <taxon>Magnoliopsida</taxon>
        <taxon>Liliopsida</taxon>
        <taxon>Poales</taxon>
        <taxon>Poaceae</taxon>
        <taxon>PACMAD clade</taxon>
        <taxon>Arundinoideae</taxon>
        <taxon>Arundineae</taxon>
        <taxon>Arundo</taxon>
    </lineage>
</organism>
<accession>A0A0A9D062</accession>
<name>A0A0A9D062_ARUDO</name>
<proteinExistence type="predicted"/>
<reference evidence="1" key="1">
    <citation type="submission" date="2014-09" db="EMBL/GenBank/DDBJ databases">
        <authorList>
            <person name="Magalhaes I.L.F."/>
            <person name="Oliveira U."/>
            <person name="Santos F.R."/>
            <person name="Vidigal T.H.D.A."/>
            <person name="Brescovit A.D."/>
            <person name="Santos A.J."/>
        </authorList>
    </citation>
    <scope>NUCLEOTIDE SEQUENCE</scope>
    <source>
        <tissue evidence="1">Shoot tissue taken approximately 20 cm above the soil surface</tissue>
    </source>
</reference>
<reference evidence="1" key="2">
    <citation type="journal article" date="2015" name="Data Brief">
        <title>Shoot transcriptome of the giant reed, Arundo donax.</title>
        <authorList>
            <person name="Barrero R.A."/>
            <person name="Guerrero F.D."/>
            <person name="Moolhuijzen P."/>
            <person name="Goolsby J.A."/>
            <person name="Tidwell J."/>
            <person name="Bellgard S.E."/>
            <person name="Bellgard M.I."/>
        </authorList>
    </citation>
    <scope>NUCLEOTIDE SEQUENCE</scope>
    <source>
        <tissue evidence="1">Shoot tissue taken approximately 20 cm above the soil surface</tissue>
    </source>
</reference>
<sequence>MLSIHTYIQVYAYIHIDMSIEYTSLHVNTYTHTHIHIMFLYNNLSHTLLCVHVHLNAAFDLPSPEPAYMSGIWECLCTHLNCTISGAILLMSTQCCCRRL</sequence>